<keyword evidence="2 4" id="KW-0418">Kinase</keyword>
<evidence type="ECO:0000313" key="4">
    <source>
        <dbReference type="EMBL" id="RZU66591.1"/>
    </source>
</evidence>
<dbReference type="InterPro" id="IPR011611">
    <property type="entry name" value="PfkB_dom"/>
</dbReference>
<comment type="caution">
    <text evidence="4">The sequence shown here is derived from an EMBL/GenBank/DDBJ whole genome shotgun (WGS) entry which is preliminary data.</text>
</comment>
<dbReference type="Pfam" id="PF00294">
    <property type="entry name" value="PfkB"/>
    <property type="match status" value="1"/>
</dbReference>
<proteinExistence type="predicted"/>
<dbReference type="Proteomes" id="UP000291483">
    <property type="component" value="Unassembled WGS sequence"/>
</dbReference>
<organism evidence="4 5">
    <name type="scientific">Microterricola gilva</name>
    <dbReference type="NCBI Taxonomy" id="393267"/>
    <lineage>
        <taxon>Bacteria</taxon>
        <taxon>Bacillati</taxon>
        <taxon>Actinomycetota</taxon>
        <taxon>Actinomycetes</taxon>
        <taxon>Micrococcales</taxon>
        <taxon>Microbacteriaceae</taxon>
        <taxon>Microterricola</taxon>
    </lineage>
</organism>
<accession>A0A4Q8AQU6</accession>
<dbReference type="SUPFAM" id="SSF53613">
    <property type="entry name" value="Ribokinase-like"/>
    <property type="match status" value="1"/>
</dbReference>
<name>A0A4Q8AQU6_9MICO</name>
<dbReference type="PANTHER" id="PTHR10584:SF166">
    <property type="entry name" value="RIBOKINASE"/>
    <property type="match status" value="1"/>
</dbReference>
<gene>
    <name evidence="4" type="ORF">EV379_2953</name>
</gene>
<dbReference type="Gene3D" id="3.40.1190.20">
    <property type="match status" value="1"/>
</dbReference>
<keyword evidence="1" id="KW-0808">Transferase</keyword>
<dbReference type="AlphaFoldDB" id="A0A4Q8AQU6"/>
<reference evidence="4 5" key="1">
    <citation type="submission" date="2019-02" db="EMBL/GenBank/DDBJ databases">
        <title>Sequencing the genomes of 1000 actinobacteria strains.</title>
        <authorList>
            <person name="Klenk H.-P."/>
        </authorList>
    </citation>
    <scope>NUCLEOTIDE SEQUENCE [LARGE SCALE GENOMIC DNA]</scope>
    <source>
        <strain evidence="4 5">DSM 18319</strain>
    </source>
</reference>
<keyword evidence="5" id="KW-1185">Reference proteome</keyword>
<dbReference type="GO" id="GO:0016301">
    <property type="term" value="F:kinase activity"/>
    <property type="evidence" value="ECO:0007669"/>
    <property type="project" value="UniProtKB-KW"/>
</dbReference>
<evidence type="ECO:0000256" key="2">
    <source>
        <dbReference type="ARBA" id="ARBA00022777"/>
    </source>
</evidence>
<dbReference type="EMBL" id="SHLC01000001">
    <property type="protein sequence ID" value="RZU66591.1"/>
    <property type="molecule type" value="Genomic_DNA"/>
</dbReference>
<evidence type="ECO:0000256" key="1">
    <source>
        <dbReference type="ARBA" id="ARBA00022679"/>
    </source>
</evidence>
<dbReference type="PANTHER" id="PTHR10584">
    <property type="entry name" value="SUGAR KINASE"/>
    <property type="match status" value="1"/>
</dbReference>
<dbReference type="InterPro" id="IPR029056">
    <property type="entry name" value="Ribokinase-like"/>
</dbReference>
<evidence type="ECO:0000313" key="5">
    <source>
        <dbReference type="Proteomes" id="UP000291483"/>
    </source>
</evidence>
<evidence type="ECO:0000259" key="3">
    <source>
        <dbReference type="Pfam" id="PF00294"/>
    </source>
</evidence>
<feature type="domain" description="Carbohydrate kinase PfkB" evidence="3">
    <location>
        <begin position="33"/>
        <end position="316"/>
    </location>
</feature>
<sequence>MSVTTPEPQAVHAVPVDQATMASESAPPRGYSVFFGDVAIDEYYIAPYFPAGGDKVSVQTLEEQFGGMCANAASIFANYGIPTSFMSQLNSRALTQRLLTELTDAGISTKHVIFDEAVPDSKCIILLSGDQHIVIIPDLGITHTEISVDAFEHMANAEFLFTSQTDSIPFRMGEKRAQEIFRDLCDRGVKIVIDLDVYHLENHPSGLIEYCDILFMNSLGYERFRESGNDVQWLLQNRTTAIVVTKDSEGCDLYTRDGIESIPGYPVEPVDVTGAGDTFSSSFLYAYSTTKNLAEAARFANAAAALSIGTVGARAGKTDAATVHAFMAEQSERLELAIPSPTHTSQ</sequence>
<protein>
    <submittedName>
        <fullName evidence="4">Sugar/nucleoside kinase (Ribokinase family)</fullName>
    </submittedName>
</protein>